<name>A0ABT5CGB1_9BACT</name>
<sequence>MQSTQTTQPMQPTQSTQTDVVTPSAHRRPDLLAYRAPFVISKLLMNKTVTTEREAEALFRELVRYLWLVDSDRSRAYPMFSLRVDEAWHQFALFTIEYADFCRRFFGRFLHHAPSNAPVTHACREATWDEFADAYSALYGEPPPELWSDASSVCGPRRVIRDREVSVRLSDGKAELVDGDAVLVRVDAWGEAALRFIARHGIFYVRELPGLDLDDRIALCRALVASRTLRVAP</sequence>
<evidence type="ECO:0000313" key="2">
    <source>
        <dbReference type="EMBL" id="MDC0685466.1"/>
    </source>
</evidence>
<dbReference type="EMBL" id="JAQNDK010000006">
    <property type="protein sequence ID" value="MDC0685466.1"/>
    <property type="molecule type" value="Genomic_DNA"/>
</dbReference>
<feature type="compositionally biased region" description="Low complexity" evidence="1">
    <location>
        <begin position="1"/>
        <end position="18"/>
    </location>
</feature>
<keyword evidence="3" id="KW-1185">Reference proteome</keyword>
<accession>A0ABT5CGB1</accession>
<protein>
    <submittedName>
        <fullName evidence="2">Uncharacterized protein</fullName>
    </submittedName>
</protein>
<dbReference type="RefSeq" id="WP_272103764.1">
    <property type="nucleotide sequence ID" value="NZ_JAQNDK010000006.1"/>
</dbReference>
<comment type="caution">
    <text evidence="2">The sequence shown here is derived from an EMBL/GenBank/DDBJ whole genome shotgun (WGS) entry which is preliminary data.</text>
</comment>
<organism evidence="2 3">
    <name type="scientific">Sorangium atrum</name>
    <dbReference type="NCBI Taxonomy" id="2995308"/>
    <lineage>
        <taxon>Bacteria</taxon>
        <taxon>Pseudomonadati</taxon>
        <taxon>Myxococcota</taxon>
        <taxon>Polyangia</taxon>
        <taxon>Polyangiales</taxon>
        <taxon>Polyangiaceae</taxon>
        <taxon>Sorangium</taxon>
    </lineage>
</organism>
<dbReference type="Proteomes" id="UP001217485">
    <property type="component" value="Unassembled WGS sequence"/>
</dbReference>
<evidence type="ECO:0000313" key="3">
    <source>
        <dbReference type="Proteomes" id="UP001217485"/>
    </source>
</evidence>
<gene>
    <name evidence="2" type="ORF">POL72_47610</name>
</gene>
<evidence type="ECO:0000256" key="1">
    <source>
        <dbReference type="SAM" id="MobiDB-lite"/>
    </source>
</evidence>
<proteinExistence type="predicted"/>
<feature type="region of interest" description="Disordered" evidence="1">
    <location>
        <begin position="1"/>
        <end position="24"/>
    </location>
</feature>
<reference evidence="2 3" key="1">
    <citation type="submission" date="2023-01" db="EMBL/GenBank/DDBJ databases">
        <title>Minimal conservation of predation-associated metabolite biosynthetic gene clusters underscores biosynthetic potential of Myxococcota including descriptions for ten novel species: Archangium lansinium sp. nov., Myxococcus landrumus sp. nov., Nannocystis bai.</title>
        <authorList>
            <person name="Ahearne A."/>
            <person name="Stevens C."/>
            <person name="Dowd S."/>
        </authorList>
    </citation>
    <scope>NUCLEOTIDE SEQUENCE [LARGE SCALE GENOMIC DNA]</scope>
    <source>
        <strain evidence="2 3">WIWO2</strain>
    </source>
</reference>